<proteinExistence type="predicted"/>
<sequence length="146" mass="16680">MKTSWLSLIFVTLIIAVASPATAYQYVIFSLNSEIKPLSKSQTKMLYRGKTNHIQGINVHLVDLPTSSKHKEQFYRALLGKNPNQMQIIWARQSFSGRAKAPFQLRKSDTRSILSWLEKNSTGIAYLPIKEVPRNVNILYITKKVD</sequence>
<protein>
    <recommendedName>
        <fullName evidence="4">Phosphate ABC transporter substrate-binding protein</fullName>
    </recommendedName>
</protein>
<evidence type="ECO:0000313" key="2">
    <source>
        <dbReference type="EMBL" id="OEE76981.1"/>
    </source>
</evidence>
<comment type="caution">
    <text evidence="2">The sequence shown here is derived from an EMBL/GenBank/DDBJ whole genome shotgun (WGS) entry which is preliminary data.</text>
</comment>
<reference evidence="2 3" key="1">
    <citation type="journal article" date="2012" name="Science">
        <title>Ecological populations of bacteria act as socially cohesive units of antibiotic production and resistance.</title>
        <authorList>
            <person name="Cordero O.X."/>
            <person name="Wildschutte H."/>
            <person name="Kirkup B."/>
            <person name="Proehl S."/>
            <person name="Ngo L."/>
            <person name="Hussain F."/>
            <person name="Le Roux F."/>
            <person name="Mincer T."/>
            <person name="Polz M.F."/>
        </authorList>
    </citation>
    <scope>NUCLEOTIDE SEQUENCE [LARGE SCALE GENOMIC DNA]</scope>
    <source>
        <strain evidence="2 3">FF-238</strain>
    </source>
</reference>
<gene>
    <name evidence="2" type="ORF">A130_14865</name>
</gene>
<dbReference type="AlphaFoldDB" id="A0A1E5D0W9"/>
<keyword evidence="1" id="KW-0732">Signal</keyword>
<dbReference type="SUPFAM" id="SSF53850">
    <property type="entry name" value="Periplasmic binding protein-like II"/>
    <property type="match status" value="1"/>
</dbReference>
<evidence type="ECO:0008006" key="4">
    <source>
        <dbReference type="Google" id="ProtNLM"/>
    </source>
</evidence>
<dbReference type="Proteomes" id="UP000094165">
    <property type="component" value="Unassembled WGS sequence"/>
</dbReference>
<name>A0A1E5D0W9_9VIBR</name>
<accession>A0A1E5D0W9</accession>
<dbReference type="RefSeq" id="WP_017054596.1">
    <property type="nucleotide sequence ID" value="NZ_AJYW02000097.1"/>
</dbReference>
<feature type="chain" id="PRO_5009173393" description="Phosphate ABC transporter substrate-binding protein" evidence="1">
    <location>
        <begin position="24"/>
        <end position="146"/>
    </location>
</feature>
<evidence type="ECO:0000256" key="1">
    <source>
        <dbReference type="SAM" id="SignalP"/>
    </source>
</evidence>
<feature type="signal peptide" evidence="1">
    <location>
        <begin position="1"/>
        <end position="23"/>
    </location>
</feature>
<organism evidence="2 3">
    <name type="scientific">Vibrio genomosp. F6 str. FF-238</name>
    <dbReference type="NCBI Taxonomy" id="1191298"/>
    <lineage>
        <taxon>Bacteria</taxon>
        <taxon>Pseudomonadati</taxon>
        <taxon>Pseudomonadota</taxon>
        <taxon>Gammaproteobacteria</taxon>
        <taxon>Vibrionales</taxon>
        <taxon>Vibrionaceae</taxon>
        <taxon>Vibrio</taxon>
    </lineage>
</organism>
<dbReference type="EMBL" id="AJYW02000097">
    <property type="protein sequence ID" value="OEE76981.1"/>
    <property type="molecule type" value="Genomic_DNA"/>
</dbReference>
<keyword evidence="3" id="KW-1185">Reference proteome</keyword>
<evidence type="ECO:0000313" key="3">
    <source>
        <dbReference type="Proteomes" id="UP000094165"/>
    </source>
</evidence>